<keyword evidence="4 6" id="KW-1133">Transmembrane helix</keyword>
<dbReference type="Pfam" id="PF00753">
    <property type="entry name" value="Lactamase_B"/>
    <property type="match status" value="1"/>
</dbReference>
<dbReference type="PANTHER" id="PTHR30619:SF7">
    <property type="entry name" value="BETA-LACTAMASE DOMAIN PROTEIN"/>
    <property type="match status" value="1"/>
</dbReference>
<dbReference type="CDD" id="cd07731">
    <property type="entry name" value="ComA-like_MBL-fold"/>
    <property type="match status" value="1"/>
</dbReference>
<dbReference type="InterPro" id="IPR035681">
    <property type="entry name" value="ComA-like_MBL"/>
</dbReference>
<keyword evidence="2" id="KW-1003">Cell membrane</keyword>
<dbReference type="OrthoDB" id="9761531at2"/>
<evidence type="ECO:0000256" key="5">
    <source>
        <dbReference type="ARBA" id="ARBA00023136"/>
    </source>
</evidence>
<feature type="domain" description="ComEC/Rec2-related protein" evidence="8">
    <location>
        <begin position="193"/>
        <end position="445"/>
    </location>
</feature>
<reference evidence="9 10" key="1">
    <citation type="submission" date="2019-07" db="EMBL/GenBank/DDBJ databases">
        <title>Salinicoccus cyprini sp. nov., isolated from gastro-intestinal tract of mirror carp, Cyprinus carpio var. specularis, collected from Gobind Sagar Reservoir, Himachal Pradesh, India.</title>
        <authorList>
            <person name="Talwar C."/>
            <person name="Singh A.K."/>
            <person name="Lal R."/>
            <person name="Negi R.K."/>
        </authorList>
    </citation>
    <scope>NUCLEOTIDE SEQUENCE [LARGE SCALE GENOMIC DNA]</scope>
    <source>
        <strain evidence="9 10">CT19</strain>
    </source>
</reference>
<feature type="transmembrane region" description="Helical" evidence="6">
    <location>
        <begin position="215"/>
        <end position="236"/>
    </location>
</feature>
<feature type="transmembrane region" description="Helical" evidence="6">
    <location>
        <begin position="288"/>
        <end position="307"/>
    </location>
</feature>
<dbReference type="InterPro" id="IPR036866">
    <property type="entry name" value="RibonucZ/Hydroxyglut_hydro"/>
</dbReference>
<comment type="caution">
    <text evidence="9">The sequence shown here is derived from an EMBL/GenBank/DDBJ whole genome shotgun (WGS) entry which is preliminary data.</text>
</comment>
<evidence type="ECO:0000256" key="4">
    <source>
        <dbReference type="ARBA" id="ARBA00022989"/>
    </source>
</evidence>
<feature type="transmembrane region" description="Helical" evidence="6">
    <location>
        <begin position="335"/>
        <end position="354"/>
    </location>
</feature>
<evidence type="ECO:0000256" key="2">
    <source>
        <dbReference type="ARBA" id="ARBA00022475"/>
    </source>
</evidence>
<feature type="transmembrane region" description="Helical" evidence="6">
    <location>
        <begin position="366"/>
        <end position="388"/>
    </location>
</feature>
<sequence>MIPFLILLAILNGYILAGQPVIGLFFIITTSVISYRKLGGLFLILHCLVAAIISMAVFMLPEKTPPPVDSIPGFTVTGYKYYQDSIAHTATYNDRRYDLYLEESVKLPVGYACSGPFEVHMPAENRNFIKVDDRMTMNINDLAGRINEDTIDAAACQPVEKTAGMRLAEIRDGYMERVLGATVHDYKFDILTLSVGNKAYITSEFFDSLQKLGIYHLYVISGTHIAFISGILFFLLNRLRLDITTIRLVMMASLILFLFLNFFSPSVFRAVFMTVVLLATSFTRHKPYLAVISLSAIIQILLNPWIVYHAGFQLSYITTFLIILSRNYWSQYGFFTQLFGITLIAEFSTLVILLHQFNELSISGIMMNLIFIPLFTFLIFPMVILFNVMAFTHLPDFMDVFYAFTFGMLRQLITVIAEGMRHRISVANLNFFWLIMLVTLTYWMIRTLCLKQFRRLVVLTICFGLSIYMIDRLSYQDYTVTMVDVGQGDAFVIEDHRSGTVILLDTGGQFYFRDAGRKLSERTVLPYLKESGVDRIDMLILSHFDLDHVGESHHIMTELPVDHVYLNTNDPGFEAWYAGVPRDFEGKIINALESQEIRAGGIVIERLFPDATLQEVDTNQNSLVLKVHTGSFSFLFTGDTDVEMETQMMSTQGTIEADVLKLAHHGSDTSTGDHFLAHSTFTYGLISAGLDNRYGHPHAEVLGRVRDLRLLDTTKHGMVRFTIRNDRMCIETKLDETIDHCIKKRAE</sequence>
<keyword evidence="10" id="KW-1185">Reference proteome</keyword>
<dbReference type="InterPro" id="IPR001279">
    <property type="entry name" value="Metallo-B-lactamas"/>
</dbReference>
<dbReference type="GO" id="GO:0030420">
    <property type="term" value="P:establishment of competence for transformation"/>
    <property type="evidence" value="ECO:0007669"/>
    <property type="project" value="InterPro"/>
</dbReference>
<evidence type="ECO:0000313" key="10">
    <source>
        <dbReference type="Proteomes" id="UP000315103"/>
    </source>
</evidence>
<dbReference type="InterPro" id="IPR052159">
    <property type="entry name" value="Competence_DNA_uptake"/>
</dbReference>
<dbReference type="Gene3D" id="3.60.15.10">
    <property type="entry name" value="Ribonuclease Z/Hydroxyacylglutathione hydrolase-like"/>
    <property type="match status" value="1"/>
</dbReference>
<feature type="domain" description="Metallo-beta-lactamase" evidence="7">
    <location>
        <begin position="484"/>
        <end position="676"/>
    </location>
</feature>
<keyword evidence="5 6" id="KW-0472">Membrane</keyword>
<evidence type="ECO:0000259" key="8">
    <source>
        <dbReference type="Pfam" id="PF03772"/>
    </source>
</evidence>
<comment type="subcellular location">
    <subcellularLocation>
        <location evidence="1">Cell membrane</location>
        <topology evidence="1">Multi-pass membrane protein</topology>
    </subcellularLocation>
</comment>
<dbReference type="InterPro" id="IPR004797">
    <property type="entry name" value="Competence_ComEC/Rec2"/>
</dbReference>
<dbReference type="NCBIfam" id="TIGR00361">
    <property type="entry name" value="ComEC_Rec2"/>
    <property type="match status" value="1"/>
</dbReference>
<evidence type="ECO:0000256" key="1">
    <source>
        <dbReference type="ARBA" id="ARBA00004651"/>
    </source>
</evidence>
<feature type="transmembrane region" description="Helical" evidence="6">
    <location>
        <begin position="429"/>
        <end position="446"/>
    </location>
</feature>
<dbReference type="RefSeq" id="WP_145285848.1">
    <property type="nucleotide sequence ID" value="NZ_VMSJ01000001.1"/>
</dbReference>
<dbReference type="NCBIfam" id="TIGR00360">
    <property type="entry name" value="ComEC_N-term"/>
    <property type="match status" value="1"/>
</dbReference>
<dbReference type="Proteomes" id="UP000315103">
    <property type="component" value="Unassembled WGS sequence"/>
</dbReference>
<name>A0A558AYM9_9STAP</name>
<feature type="transmembrane region" description="Helical" evidence="6">
    <location>
        <begin position="40"/>
        <end position="60"/>
    </location>
</feature>
<keyword evidence="3 6" id="KW-0812">Transmembrane</keyword>
<gene>
    <name evidence="9" type="ORF">FO441_03505</name>
</gene>
<feature type="transmembrane region" description="Helical" evidence="6">
    <location>
        <begin position="6"/>
        <end position="28"/>
    </location>
</feature>
<evidence type="ECO:0000313" key="9">
    <source>
        <dbReference type="EMBL" id="TVT29362.1"/>
    </source>
</evidence>
<organism evidence="9 10">
    <name type="scientific">Salinicoccus cyprini</name>
    <dbReference type="NCBI Taxonomy" id="2493691"/>
    <lineage>
        <taxon>Bacteria</taxon>
        <taxon>Bacillati</taxon>
        <taxon>Bacillota</taxon>
        <taxon>Bacilli</taxon>
        <taxon>Bacillales</taxon>
        <taxon>Staphylococcaceae</taxon>
        <taxon>Salinicoccus</taxon>
    </lineage>
</organism>
<feature type="transmembrane region" description="Helical" evidence="6">
    <location>
        <begin position="248"/>
        <end position="268"/>
    </location>
</feature>
<dbReference type="Pfam" id="PF03772">
    <property type="entry name" value="Competence"/>
    <property type="match status" value="1"/>
</dbReference>
<dbReference type="InterPro" id="IPR004477">
    <property type="entry name" value="ComEC_N"/>
</dbReference>
<evidence type="ECO:0000256" key="6">
    <source>
        <dbReference type="SAM" id="Phobius"/>
    </source>
</evidence>
<evidence type="ECO:0000259" key="7">
    <source>
        <dbReference type="Pfam" id="PF00753"/>
    </source>
</evidence>
<dbReference type="AlphaFoldDB" id="A0A558AYM9"/>
<dbReference type="GO" id="GO:0005886">
    <property type="term" value="C:plasma membrane"/>
    <property type="evidence" value="ECO:0007669"/>
    <property type="project" value="UniProtKB-SubCell"/>
</dbReference>
<dbReference type="EMBL" id="VMSJ01000001">
    <property type="protein sequence ID" value="TVT29362.1"/>
    <property type="molecule type" value="Genomic_DNA"/>
</dbReference>
<dbReference type="PANTHER" id="PTHR30619">
    <property type="entry name" value="DNA INTERNALIZATION/COMPETENCE PROTEIN COMEC/REC2"/>
    <property type="match status" value="1"/>
</dbReference>
<proteinExistence type="predicted"/>
<accession>A0A558AYM9</accession>
<evidence type="ECO:0000256" key="3">
    <source>
        <dbReference type="ARBA" id="ARBA00022692"/>
    </source>
</evidence>
<dbReference type="SUPFAM" id="SSF56281">
    <property type="entry name" value="Metallo-hydrolase/oxidoreductase"/>
    <property type="match status" value="1"/>
</dbReference>
<protein>
    <submittedName>
        <fullName evidence="9">DNA internalization-related competence protein ComEC/Rec2</fullName>
    </submittedName>
</protein>